<reference evidence="1 2" key="1">
    <citation type="submission" date="2018-11" db="EMBL/GenBank/DDBJ databases">
        <title>Taxonoimc description of Halomarina strain SPP-AMP-1.</title>
        <authorList>
            <person name="Pal Y."/>
            <person name="Srinivasana K."/>
            <person name="Verma A."/>
            <person name="Kumar P."/>
        </authorList>
    </citation>
    <scope>NUCLEOTIDE SEQUENCE [LARGE SCALE GENOMIC DNA]</scope>
    <source>
        <strain evidence="1 2">SPP-AMP-1</strain>
    </source>
</reference>
<evidence type="ECO:0000313" key="2">
    <source>
        <dbReference type="Proteomes" id="UP000282322"/>
    </source>
</evidence>
<dbReference type="InterPro" id="IPR006311">
    <property type="entry name" value="TAT_signal"/>
</dbReference>
<comment type="caution">
    <text evidence="1">The sequence shown here is derived from an EMBL/GenBank/DDBJ whole genome shotgun (WGS) entry which is preliminary data.</text>
</comment>
<protein>
    <submittedName>
        <fullName evidence="1">Uncharacterized protein</fullName>
    </submittedName>
</protein>
<name>A0A3P3R9Z9_9EURY</name>
<accession>A0A3P3R9Z9</accession>
<proteinExistence type="predicted"/>
<evidence type="ECO:0000313" key="1">
    <source>
        <dbReference type="EMBL" id="RRJ29500.1"/>
    </source>
</evidence>
<dbReference type="EMBL" id="RRCH01000028">
    <property type="protein sequence ID" value="RRJ29500.1"/>
    <property type="molecule type" value="Genomic_DNA"/>
</dbReference>
<keyword evidence="2" id="KW-1185">Reference proteome</keyword>
<organism evidence="1 2">
    <name type="scientific">Halocatena pleomorpha</name>
    <dbReference type="NCBI Taxonomy" id="1785090"/>
    <lineage>
        <taxon>Archaea</taxon>
        <taxon>Methanobacteriati</taxon>
        <taxon>Methanobacteriota</taxon>
        <taxon>Stenosarchaea group</taxon>
        <taxon>Halobacteria</taxon>
        <taxon>Halobacteriales</taxon>
        <taxon>Natronomonadaceae</taxon>
        <taxon>Halocatena</taxon>
    </lineage>
</organism>
<gene>
    <name evidence="1" type="ORF">EIK79_12750</name>
</gene>
<dbReference type="PROSITE" id="PS51318">
    <property type="entry name" value="TAT"/>
    <property type="match status" value="1"/>
</dbReference>
<dbReference type="AlphaFoldDB" id="A0A3P3R9Z9"/>
<dbReference type="Proteomes" id="UP000282322">
    <property type="component" value="Unassembled WGS sequence"/>
</dbReference>
<sequence length="179" mass="19587">MTRSSAISRRTMLRGAAGITAVGAGLTTTTGSALGREGQGGSGVVAPHTWQRHDTNTASRFKIIDKLGLQEFTCNGTTRTWACYRIEFENQPTAEAHNLLMNSDRRVDTVEGGPYPKGRGYQSQDGYTGWHEFTGNPRTCTHYDGGLIVGGHEQEQAFRVSFKPTQNANGKRNKHGTQR</sequence>